<protein>
    <submittedName>
        <fullName evidence="2">Uncharacterized protein</fullName>
    </submittedName>
</protein>
<sequence>MEPLTRSLTPAGKKSARCERILAAALETRADDLNPDEWLKRITILKNSTEILFSNMFETNLAMNKNLGIIDVLKTFSTMLSKIDSTNLLRMICLVFAWRTAEEMLLEEAHRDLSKQAFLLDHLETLQNWKKRILDTILPIIDPEFSPAETPILQISKVETIDTILACFS</sequence>
<dbReference type="WBParaSite" id="JU765_v2.g339.t1">
    <property type="protein sequence ID" value="JU765_v2.g339.t1"/>
    <property type="gene ID" value="JU765_v2.g339"/>
</dbReference>
<evidence type="ECO:0000313" key="2">
    <source>
        <dbReference type="WBParaSite" id="JU765_v2.g339.t1"/>
    </source>
</evidence>
<name>A0AC34R499_9BILA</name>
<organism evidence="1 2">
    <name type="scientific">Panagrolaimus sp. JU765</name>
    <dbReference type="NCBI Taxonomy" id="591449"/>
    <lineage>
        <taxon>Eukaryota</taxon>
        <taxon>Metazoa</taxon>
        <taxon>Ecdysozoa</taxon>
        <taxon>Nematoda</taxon>
        <taxon>Chromadorea</taxon>
        <taxon>Rhabditida</taxon>
        <taxon>Tylenchina</taxon>
        <taxon>Panagrolaimomorpha</taxon>
        <taxon>Panagrolaimoidea</taxon>
        <taxon>Panagrolaimidae</taxon>
        <taxon>Panagrolaimus</taxon>
    </lineage>
</organism>
<dbReference type="Proteomes" id="UP000887576">
    <property type="component" value="Unplaced"/>
</dbReference>
<proteinExistence type="predicted"/>
<reference evidence="2" key="1">
    <citation type="submission" date="2022-11" db="UniProtKB">
        <authorList>
            <consortium name="WormBaseParasite"/>
        </authorList>
    </citation>
    <scope>IDENTIFICATION</scope>
</reference>
<accession>A0AC34R499</accession>
<evidence type="ECO:0000313" key="1">
    <source>
        <dbReference type="Proteomes" id="UP000887576"/>
    </source>
</evidence>